<evidence type="ECO:0000256" key="2">
    <source>
        <dbReference type="SAM" id="MobiDB-lite"/>
    </source>
</evidence>
<proteinExistence type="inferred from homology"/>
<evidence type="ECO:0008006" key="4">
    <source>
        <dbReference type="Google" id="ProtNLM"/>
    </source>
</evidence>
<dbReference type="AlphaFoldDB" id="A0A6J4K7C9"/>
<dbReference type="Pfam" id="PF05443">
    <property type="entry name" value="ROS_MUCR"/>
    <property type="match status" value="1"/>
</dbReference>
<dbReference type="EMBL" id="CADCTV010000062">
    <property type="protein sequence ID" value="CAA9298119.1"/>
    <property type="molecule type" value="Genomic_DNA"/>
</dbReference>
<name>A0A6J4K7C9_9BACT</name>
<feature type="region of interest" description="Disordered" evidence="2">
    <location>
        <begin position="115"/>
        <end position="155"/>
    </location>
</feature>
<organism evidence="3">
    <name type="scientific">uncultured Gemmatimonadota bacterium</name>
    <dbReference type="NCBI Taxonomy" id="203437"/>
    <lineage>
        <taxon>Bacteria</taxon>
        <taxon>Pseudomonadati</taxon>
        <taxon>Gemmatimonadota</taxon>
        <taxon>environmental samples</taxon>
    </lineage>
</organism>
<dbReference type="InterPro" id="IPR041920">
    <property type="entry name" value="ROS/MUCR_sf"/>
</dbReference>
<sequence length="155" mass="17526">MPHKTREDRLRYAALHHAQHRPSPKPVPQRESTLPPLGMVRFSENGERVQCHACGAWLRSLNGHVRMHGLSMAEYKEAYGLARSLSLLPPRQQERQRTIALARGFGESGRVILRDVPRPPRPVGQEVRLSSRIRSSTAKQGTYRGRPAGEREPVT</sequence>
<protein>
    <recommendedName>
        <fullName evidence="4">ROS/MUCR transcriptional regulator protein</fullName>
    </recommendedName>
</protein>
<accession>A0A6J4K7C9</accession>
<dbReference type="GO" id="GO:0008270">
    <property type="term" value="F:zinc ion binding"/>
    <property type="evidence" value="ECO:0007669"/>
    <property type="project" value="InterPro"/>
</dbReference>
<dbReference type="Gene3D" id="1.10.10.1550">
    <property type="entry name" value="ROS/MUCR transcriptional regulator protein"/>
    <property type="match status" value="1"/>
</dbReference>
<comment type="similarity">
    <text evidence="1">Belongs to the ros/MucR family.</text>
</comment>
<evidence type="ECO:0000256" key="1">
    <source>
        <dbReference type="ARBA" id="ARBA00007031"/>
    </source>
</evidence>
<evidence type="ECO:0000313" key="3">
    <source>
        <dbReference type="EMBL" id="CAA9298119.1"/>
    </source>
</evidence>
<reference evidence="3" key="1">
    <citation type="submission" date="2020-02" db="EMBL/GenBank/DDBJ databases">
        <authorList>
            <person name="Meier V. D."/>
        </authorList>
    </citation>
    <scope>NUCLEOTIDE SEQUENCE</scope>
    <source>
        <strain evidence="3">AVDCRST_MAG89</strain>
    </source>
</reference>
<dbReference type="GO" id="GO:0006355">
    <property type="term" value="P:regulation of DNA-templated transcription"/>
    <property type="evidence" value="ECO:0007669"/>
    <property type="project" value="InterPro"/>
</dbReference>
<dbReference type="GO" id="GO:0003677">
    <property type="term" value="F:DNA binding"/>
    <property type="evidence" value="ECO:0007669"/>
    <property type="project" value="InterPro"/>
</dbReference>
<gene>
    <name evidence="3" type="ORF">AVDCRST_MAG89-261</name>
</gene>
<dbReference type="InterPro" id="IPR008807">
    <property type="entry name" value="ROS_MUCR"/>
</dbReference>